<feature type="region of interest" description="Disordered" evidence="8">
    <location>
        <begin position="278"/>
        <end position="320"/>
    </location>
</feature>
<evidence type="ECO:0000256" key="8">
    <source>
        <dbReference type="SAM" id="MobiDB-lite"/>
    </source>
</evidence>
<keyword evidence="6" id="KW-0862">Zinc</keyword>
<keyword evidence="7" id="KW-0234">DNA repair</keyword>
<dbReference type="SMART" id="SM00518">
    <property type="entry name" value="AP2Ec"/>
    <property type="match status" value="1"/>
</dbReference>
<dbReference type="GO" id="GO:0008081">
    <property type="term" value="F:phosphoric diester hydrolase activity"/>
    <property type="evidence" value="ECO:0007669"/>
    <property type="project" value="TreeGrafter"/>
</dbReference>
<organism evidence="10 11">
    <name type="scientific">Postia placenta MAD-698-R-SB12</name>
    <dbReference type="NCBI Taxonomy" id="670580"/>
    <lineage>
        <taxon>Eukaryota</taxon>
        <taxon>Fungi</taxon>
        <taxon>Dikarya</taxon>
        <taxon>Basidiomycota</taxon>
        <taxon>Agaricomycotina</taxon>
        <taxon>Agaricomycetes</taxon>
        <taxon>Polyporales</taxon>
        <taxon>Adustoporiaceae</taxon>
        <taxon>Rhodonia</taxon>
    </lineage>
</organism>
<dbReference type="PANTHER" id="PTHR21445">
    <property type="entry name" value="ENDONUCLEASE IV ENDODEOXYRIBONUCLEASE IV"/>
    <property type="match status" value="1"/>
</dbReference>
<feature type="domain" description="Xylose isomerase-like TIM barrel" evidence="9">
    <location>
        <begin position="166"/>
        <end position="249"/>
    </location>
</feature>
<dbReference type="GO" id="GO:0003677">
    <property type="term" value="F:DNA binding"/>
    <property type="evidence" value="ECO:0007669"/>
    <property type="project" value="InterPro"/>
</dbReference>
<dbReference type="InterPro" id="IPR036237">
    <property type="entry name" value="Xyl_isomerase-like_sf"/>
</dbReference>
<evidence type="ECO:0000313" key="10">
    <source>
        <dbReference type="EMBL" id="OSX65667.1"/>
    </source>
</evidence>
<keyword evidence="3" id="KW-0479">Metal-binding</keyword>
<reference evidence="10 11" key="1">
    <citation type="submission" date="2017-04" db="EMBL/GenBank/DDBJ databases">
        <title>Genome Sequence of the Model Brown-Rot Fungus Postia placenta SB12.</title>
        <authorList>
            <consortium name="DOE Joint Genome Institute"/>
            <person name="Gaskell J."/>
            <person name="Kersten P."/>
            <person name="Larrondo L.F."/>
            <person name="Canessa P."/>
            <person name="Martinez D."/>
            <person name="Hibbett D."/>
            <person name="Schmoll M."/>
            <person name="Kubicek C.P."/>
            <person name="Martinez A.T."/>
            <person name="Yadav J."/>
            <person name="Master E."/>
            <person name="Magnuson J.K."/>
            <person name="James T."/>
            <person name="Yaver D."/>
            <person name="Berka R."/>
            <person name="Labutti K."/>
            <person name="Lipzen A."/>
            <person name="Aerts A."/>
            <person name="Barry K."/>
            <person name="Henrissat B."/>
            <person name="Blanchette R."/>
            <person name="Grigoriev I."/>
            <person name="Cullen D."/>
        </authorList>
    </citation>
    <scope>NUCLEOTIDE SEQUENCE [LARGE SCALE GENOMIC DNA]</scope>
    <source>
        <strain evidence="10 11">MAD-698-R-SB12</strain>
    </source>
</reference>
<dbReference type="RefSeq" id="XP_024342461.1">
    <property type="nucleotide sequence ID" value="XM_024484554.1"/>
</dbReference>
<dbReference type="EMBL" id="KZ110593">
    <property type="protein sequence ID" value="OSX65667.1"/>
    <property type="molecule type" value="Genomic_DNA"/>
</dbReference>
<dbReference type="GeneID" id="36329503"/>
<dbReference type="InterPro" id="IPR013022">
    <property type="entry name" value="Xyl_isomerase-like_TIM-brl"/>
</dbReference>
<dbReference type="OrthoDB" id="7663182at2759"/>
<dbReference type="InterPro" id="IPR001719">
    <property type="entry name" value="AP_endonuc_2"/>
</dbReference>
<keyword evidence="11" id="KW-1185">Reference proteome</keyword>
<comment type="cofactor">
    <cofactor evidence="1">
        <name>Zn(2+)</name>
        <dbReference type="ChEBI" id="CHEBI:29105"/>
    </cofactor>
</comment>
<evidence type="ECO:0000256" key="4">
    <source>
        <dbReference type="ARBA" id="ARBA00022763"/>
    </source>
</evidence>
<dbReference type="GO" id="GO:0005634">
    <property type="term" value="C:nucleus"/>
    <property type="evidence" value="ECO:0007669"/>
    <property type="project" value="TreeGrafter"/>
</dbReference>
<dbReference type="GO" id="GO:0003906">
    <property type="term" value="F:DNA-(apurinic or apyrimidinic site) endonuclease activity"/>
    <property type="evidence" value="ECO:0007669"/>
    <property type="project" value="TreeGrafter"/>
</dbReference>
<evidence type="ECO:0000259" key="9">
    <source>
        <dbReference type="Pfam" id="PF01261"/>
    </source>
</evidence>
<proteinExistence type="inferred from homology"/>
<gene>
    <name evidence="10" type="ORF">POSPLADRAFT_1135177</name>
</gene>
<dbReference type="Gene3D" id="3.20.20.150">
    <property type="entry name" value="Divalent-metal-dependent TIM barrel enzymes"/>
    <property type="match status" value="1"/>
</dbReference>
<dbReference type="STRING" id="670580.A0A1X6NAJ2"/>
<dbReference type="GO" id="GO:0006284">
    <property type="term" value="P:base-excision repair"/>
    <property type="evidence" value="ECO:0007669"/>
    <property type="project" value="TreeGrafter"/>
</dbReference>
<feature type="region of interest" description="Disordered" evidence="8">
    <location>
        <begin position="70"/>
        <end position="101"/>
    </location>
</feature>
<keyword evidence="5" id="KW-0378">Hydrolase</keyword>
<name>A0A1X6NAJ2_9APHY</name>
<dbReference type="PROSITE" id="PS00731">
    <property type="entry name" value="AP_NUCLEASE_F2_3"/>
    <property type="match status" value="1"/>
</dbReference>
<comment type="similarity">
    <text evidence="2">Belongs to the AP endonuclease 2 family.</text>
</comment>
<evidence type="ECO:0000256" key="6">
    <source>
        <dbReference type="ARBA" id="ARBA00022833"/>
    </source>
</evidence>
<dbReference type="SUPFAM" id="SSF51658">
    <property type="entry name" value="Xylose isomerase-like"/>
    <property type="match status" value="1"/>
</dbReference>
<evidence type="ECO:0000256" key="2">
    <source>
        <dbReference type="ARBA" id="ARBA00005340"/>
    </source>
</evidence>
<evidence type="ECO:0000256" key="5">
    <source>
        <dbReference type="ARBA" id="ARBA00022801"/>
    </source>
</evidence>
<keyword evidence="4" id="KW-0227">DNA damage</keyword>
<dbReference type="GO" id="GO:0008270">
    <property type="term" value="F:zinc ion binding"/>
    <property type="evidence" value="ECO:0007669"/>
    <property type="project" value="InterPro"/>
</dbReference>
<dbReference type="PANTHER" id="PTHR21445:SF0">
    <property type="entry name" value="APURINIC-APYRIMIDINIC ENDONUCLEASE"/>
    <property type="match status" value="1"/>
</dbReference>
<dbReference type="Pfam" id="PF01261">
    <property type="entry name" value="AP_endonuc_2"/>
    <property type="match status" value="1"/>
</dbReference>
<evidence type="ECO:0000256" key="7">
    <source>
        <dbReference type="ARBA" id="ARBA00023204"/>
    </source>
</evidence>
<accession>A0A1X6NAJ2</accession>
<evidence type="ECO:0000256" key="3">
    <source>
        <dbReference type="ARBA" id="ARBA00022723"/>
    </source>
</evidence>
<dbReference type="Proteomes" id="UP000194127">
    <property type="component" value="Unassembled WGS sequence"/>
</dbReference>
<evidence type="ECO:0000256" key="1">
    <source>
        <dbReference type="ARBA" id="ARBA00001947"/>
    </source>
</evidence>
<protein>
    <recommendedName>
        <fullName evidence="9">Xylose isomerase-like TIM barrel domain-containing protein</fullName>
    </recommendedName>
</protein>
<sequence length="320" mass="34486">MSGVVLRRSARFIHTASTFAPASGPGATAAPTQVHDEDLSDQREIPLMDARPAKRARVERNTRAKLISNTQNHKAKYRAVPSKAPRKPAHHKTETVGPVPIDFSSRAKSQWKIGPHVSAAGGVENTIINAAKVGALGIFIQIPYEDIWIFTVTYSASRKLPRQFGQSRQYLRGMHLNDSKGALGSKKDRHENIGLGELGLAAFAHVLADPRTRDLPLILETPAFDTPGAGGGLGATGGMDVWRKEVEVLNRLATTPGNEKTHEAARQEIAAVVKVAAAARDAKGKKRAVGEKSRSKRKRRTNEDDEAGCGSCDDGGDVED</sequence>
<dbReference type="InterPro" id="IPR018246">
    <property type="entry name" value="AP_endonuc_F2_Zn_BS"/>
</dbReference>
<evidence type="ECO:0000313" key="11">
    <source>
        <dbReference type="Proteomes" id="UP000194127"/>
    </source>
</evidence>
<dbReference type="GO" id="GO:0005739">
    <property type="term" value="C:mitochondrion"/>
    <property type="evidence" value="ECO:0007669"/>
    <property type="project" value="TreeGrafter"/>
</dbReference>
<dbReference type="AlphaFoldDB" id="A0A1X6NAJ2"/>